<accession>A0A1W0XEH9</accession>
<evidence type="ECO:0000313" key="4">
    <source>
        <dbReference type="Proteomes" id="UP000192578"/>
    </source>
</evidence>
<feature type="transmembrane region" description="Helical" evidence="1">
    <location>
        <begin position="2539"/>
        <end position="2563"/>
    </location>
</feature>
<feature type="chain" id="PRO_5012235603" evidence="2">
    <location>
        <begin position="25"/>
        <end position="2627"/>
    </location>
</feature>
<evidence type="ECO:0000256" key="1">
    <source>
        <dbReference type="SAM" id="Phobius"/>
    </source>
</evidence>
<comment type="caution">
    <text evidence="3">The sequence shown here is derived from an EMBL/GenBank/DDBJ whole genome shotgun (WGS) entry which is preliminary data.</text>
</comment>
<reference evidence="4" key="1">
    <citation type="submission" date="2017-01" db="EMBL/GenBank/DDBJ databases">
        <title>Comparative genomics of anhydrobiosis in the tardigrade Hypsibius dujardini.</title>
        <authorList>
            <person name="Yoshida Y."/>
            <person name="Koutsovoulos G."/>
            <person name="Laetsch D."/>
            <person name="Stevens L."/>
            <person name="Kumar S."/>
            <person name="Horikawa D."/>
            <person name="Ishino K."/>
            <person name="Komine S."/>
            <person name="Tomita M."/>
            <person name="Blaxter M."/>
            <person name="Arakawa K."/>
        </authorList>
    </citation>
    <scope>NUCLEOTIDE SEQUENCE [LARGE SCALE GENOMIC DNA]</scope>
    <source>
        <strain evidence="4">Z151</strain>
    </source>
</reference>
<evidence type="ECO:0000313" key="3">
    <source>
        <dbReference type="EMBL" id="OQV25873.1"/>
    </source>
</evidence>
<organism evidence="3 4">
    <name type="scientific">Hypsibius exemplaris</name>
    <name type="common">Freshwater tardigrade</name>
    <dbReference type="NCBI Taxonomy" id="2072580"/>
    <lineage>
        <taxon>Eukaryota</taxon>
        <taxon>Metazoa</taxon>
        <taxon>Ecdysozoa</taxon>
        <taxon>Tardigrada</taxon>
        <taxon>Eutardigrada</taxon>
        <taxon>Parachela</taxon>
        <taxon>Hypsibioidea</taxon>
        <taxon>Hypsibiidae</taxon>
        <taxon>Hypsibius</taxon>
    </lineage>
</organism>
<sequence>MGTIISSFTCLFFLAVLQNCLVSGLFPVPTSLDIHSSESLFWKKPDLSDLRVKRQSAATTTPQALAHRPTFFLNNVSSPGLSATLELISSLVPLDSSFGIHQIALLNSPASIQDVEEALHATWWASNTETSTALGGASLVVRVLHFRDYGLFSDMGLPVIDVTYVVGLNRSNVAAGVDISAITLRIPDIGSLSAQFAVKNIQLCDCDVREGFLLHVVGITSIIPNVTAYRSALKAAWLKTVPELSCPTCSTVDIQLARTVITVGDTGVRLTTAPYVVLLNGHVWNGSAHVQPQPAVIESALMAQNLPVKVYRGTDTVTYAALAFVTYLNANIQFQDIPAVQRTVQSYVNRALPKPPLQVSIWNLEPFLNPQASVITQSSYFLTAVNGSMSLDPRLFYAPPIIDVMSNQTDGNITTVTGGTLGIFPLYLTGSIQANQLRSIAEILKITYAESNPGLNQDEVDVAIVSLDDGISLSPSRRAGEVTPVTELHVSAMVGGVDPDRIPHLSPFHQLLSNPASQDALNARLQAFNTAVCNKDCQFRKLRTLNLLQVDPSTSTIPDAQAVLEKTLAAWTLANPQSAQWVPLDVSLVSRDDSLANENGTLVSQLTYSVGYPLPAFNWYIPRDPDNRTLEQQLSLIKAVPFFGVPLHPQQIVLNRQLTAPEQQIFATAAMKAWADDKEDLRQCQQPNANCFVAVVDAENPAVSQTNGSPQYLYKYYILVDDKVYVPSSSLSPAQLVRLRSALDSGSSNNGSGGGPVVPVVVPIGNGPSSSTPAPLATPAPSAVVIPLLQQSSIDNFNLSDTINLAVGTQRQRNQALEQIAGIWQTALQPNVSNIHISTLQDNSGFPNPQTPDGRPIRTVTYLLQGTSSAPVDLNLALQRFRQLLPTAGIASVMAANPDMTTSAPSVTVPPYVVVFGKTQLNDTTAAAVIPTTPSTTTRDQGVVMVPVIVIPASTTTTAPGPILLSTPPILVGPGPFVINDTIVVTADTRRARDRVMEEQIRPVWQNVFGGNVSSFQFTVQKDTTFSTPQTPDGVNIRLLPYQVVGVAKTAFDSEAAKQQFHQQVMATPPRSVWAVSDNNGGILLLSTLPLAQPATTVSTTFTSAAVVIVPVVVPVSTSDQPPRQLTSYVGSLSIRNYNPSDQEAITQTLQQLWTQALETNDSNVLMQYLPTSGNTTTTGADGLPQTNYDFRYALFTNSNGTHPETAWPKFLTLLRQSDLIEYISQLPVEAPAAQRPTATSSTGVVVIPVLSFTEKQDIALNQPSEIQNVTEGLRDLWANAGGVPPASSEVHVISQVPLDPARNTAAGAPIQTLTYGVTLQNSTDLPAVRARAETLLIASPLLRQYLVLPEQSTSTSTLSSVVILIPGGASAASTLAPVLGNLETVPPSAAEHTFDGYVTSAQDVVLTTEALRTLWAQAYSVPPQSVNLTVLNVGPLPGAISEDHPVTRIQYAVQVPGQAVTPAVQQAFQQLLPQSSLTTIMAPVSGGVAPLKSSHSLRIAAANASDMDKLTNGIRNSWVTALGLQAQPQAATITFTNVQPENTATQNGVPISALSYDLQVPSTVVVGPNQEAAFKQLLLQSPAAQYVAHNTTPSVVPVVLPVPLGQPVPFSFVDSAAITATSTRSRDRILGQVKGAWESVLSPGASNVQLTMNKDDVSNPPTTPDGVALRNVTYTVSGLASPTVDEYDAKLRFRQLQRTTPTPGVFLVSHLDESLAPTTTTSRPTDVIILAVASTITTVTVESTSIPSSSSPSSKGTVPLIIPASILPVESTTIPLVTQSTYMQFLHLKRPVGPLDEETLRRLIADAWAQQNNQSASDITVSLLRNQPVADANGALGSNVTYEVTGPAEMAPPSVSTSDAILGKSGWSECRNCFSTPVHEFYLGSDGPNKTVDPMSLRSSLNQAVIAANPEVPSAQIQAAFPQNSPPLQSDDVSTTGQDLLLLKYFAVNADPNGQVFQVREPSQDQIQSQFPGQTVYPANSLSIVRPIRLALQNNGSWTDGTSVPLDSSTSQQVQAAVDSAIQTTSKNHSLNCAGSQLLKSKNLYGLFGRQYTQLFYRINGTSDSCSHLPLDVINEIARTAQATLNSSSTTTTSTDLTSVAPVLVQSTISATDPNRVYYHDYAGRLNIFDLQARKSELSTAWLEANPNCRSVECSYSSQILATQRRLSLTGSDITRVYFTIHSTSPYVVYPPQADEGLVPSSRAVQRLTLLPERQRRQSVTSISNSISNVNDRACFNPQTQQYILYSQADFVTSTTQPDSKDVPRIITNGTASQWNLTNCMGCNCDIPVYMALVQGHVNITNATEQAILRQELLQLWLNRYGNVTQDVAGILPSSWSSYIINAPNYRFHDASENPLSLVRYGIQVANGAPSELLIPDLTQGDLQNASDPASAFPICASCTPRMNDAVFLANLPPNYNLSASSSAPVAGMLTQVWKNRNPAISDLDISSVALNPFDRYSLLSNGSGEGPLQRLDYVLGFTPNTSWTNIGALEEPTSADLSGGLQTVLNNPNITAYPSSLVHSSPDRLFRTNVATGTPNWLPAAIILPLAGLIALTLLLVCLITRASRIFRSKKTVVITDPSMIQTIGHVGHVGHESPFKDGKSNMGFDDYRNVGRQGVDVSKVSLNV</sequence>
<evidence type="ECO:0000256" key="2">
    <source>
        <dbReference type="SAM" id="SignalP"/>
    </source>
</evidence>
<feature type="signal peptide" evidence="2">
    <location>
        <begin position="1"/>
        <end position="24"/>
    </location>
</feature>
<keyword evidence="1" id="KW-1133">Transmembrane helix</keyword>
<protein>
    <submittedName>
        <fullName evidence="3">Uncharacterized protein</fullName>
    </submittedName>
</protein>
<keyword evidence="1" id="KW-0812">Transmembrane</keyword>
<dbReference type="EMBL" id="MTYJ01000001">
    <property type="protein sequence ID" value="OQV25873.1"/>
    <property type="molecule type" value="Genomic_DNA"/>
</dbReference>
<keyword evidence="2" id="KW-0732">Signal</keyword>
<keyword evidence="1" id="KW-0472">Membrane</keyword>
<gene>
    <name evidence="3" type="ORF">BV898_00022</name>
</gene>
<proteinExistence type="predicted"/>
<dbReference type="Proteomes" id="UP000192578">
    <property type="component" value="Unassembled WGS sequence"/>
</dbReference>
<name>A0A1W0XEH9_HYPEX</name>
<keyword evidence="4" id="KW-1185">Reference proteome</keyword>
<dbReference type="OrthoDB" id="10487190at2759"/>